<organism evidence="3 4">
    <name type="scientific">Metabacillus indicus</name>
    <name type="common">Bacillus indicus</name>
    <dbReference type="NCBI Taxonomy" id="246786"/>
    <lineage>
        <taxon>Bacteria</taxon>
        <taxon>Bacillati</taxon>
        <taxon>Bacillota</taxon>
        <taxon>Bacilli</taxon>
        <taxon>Bacillales</taxon>
        <taxon>Bacillaceae</taxon>
        <taxon>Metabacillus</taxon>
    </lineage>
</organism>
<dbReference type="AlphaFoldDB" id="A0A084H2M0"/>
<feature type="region of interest" description="Disordered" evidence="1">
    <location>
        <begin position="161"/>
        <end position="181"/>
    </location>
</feature>
<comment type="caution">
    <text evidence="3">The sequence shown here is derived from an EMBL/GenBank/DDBJ whole genome shotgun (WGS) entry which is preliminary data.</text>
</comment>
<feature type="compositionally biased region" description="Basic and acidic residues" evidence="1">
    <location>
        <begin position="171"/>
        <end position="181"/>
    </location>
</feature>
<evidence type="ECO:0000313" key="3">
    <source>
        <dbReference type="EMBL" id="KEZ53832.1"/>
    </source>
</evidence>
<gene>
    <name evidence="3" type="ORF">GS18_0202435</name>
</gene>
<feature type="domain" description="PepSY" evidence="2">
    <location>
        <begin position="117"/>
        <end position="176"/>
    </location>
</feature>
<dbReference type="InterPro" id="IPR025711">
    <property type="entry name" value="PepSY"/>
</dbReference>
<protein>
    <recommendedName>
        <fullName evidence="2">PepSY domain-containing protein</fullName>
    </recommendedName>
</protein>
<accession>A0A084H2M0</accession>
<dbReference type="Gene3D" id="3.10.450.40">
    <property type="match status" value="2"/>
</dbReference>
<sequence>MKKTAAILTGALIVGGIGVGSQFITPGDKAQAEKTAEEQNLKISYEKAKEIVLKEKKGSISEMELEQEADGWVYEAEVKSKGIEYDFTINADTGEVTKMHEDDDSSDDGSVNQDEVKVTMEEAKKAALKEVKGKVTEAELESDDGQAVYKFEIVAEDGREAEVEISAESGETVKTEWEDKD</sequence>
<dbReference type="STRING" id="246786.GS18_0202435"/>
<name>A0A084H2M0_METID</name>
<proteinExistence type="predicted"/>
<dbReference type="EMBL" id="JNVC02000001">
    <property type="protein sequence ID" value="KEZ53832.1"/>
    <property type="molecule type" value="Genomic_DNA"/>
</dbReference>
<dbReference type="Proteomes" id="UP000028549">
    <property type="component" value="Unassembled WGS sequence"/>
</dbReference>
<reference evidence="3 4" key="1">
    <citation type="journal article" date="2005" name="Int. J. Syst. Evol. Microbiol.">
        <title>Bacillus cibi sp. nov., isolated from jeotgal, a traditional Korean fermented seafood.</title>
        <authorList>
            <person name="Yoon J.H."/>
            <person name="Lee C.H."/>
            <person name="Oh T.K."/>
        </authorList>
    </citation>
    <scope>NUCLEOTIDE SEQUENCE [LARGE SCALE GENOMIC DNA]</scope>
    <source>
        <strain evidence="3 4">DSM 16189</strain>
    </source>
</reference>
<evidence type="ECO:0000259" key="2">
    <source>
        <dbReference type="Pfam" id="PF03413"/>
    </source>
</evidence>
<evidence type="ECO:0000256" key="1">
    <source>
        <dbReference type="SAM" id="MobiDB-lite"/>
    </source>
</evidence>
<evidence type="ECO:0000313" key="4">
    <source>
        <dbReference type="Proteomes" id="UP000028549"/>
    </source>
</evidence>
<dbReference type="PROSITE" id="PS00018">
    <property type="entry name" value="EF_HAND_1"/>
    <property type="match status" value="1"/>
</dbReference>
<feature type="domain" description="PepSY" evidence="2">
    <location>
        <begin position="42"/>
        <end position="99"/>
    </location>
</feature>
<keyword evidence="4" id="KW-1185">Reference proteome</keyword>
<dbReference type="OrthoDB" id="5361545at2"/>
<dbReference type="RefSeq" id="WP_029565404.1">
    <property type="nucleotide sequence ID" value="NZ_JNVC02000001.1"/>
</dbReference>
<dbReference type="Pfam" id="PF03413">
    <property type="entry name" value="PepSY"/>
    <property type="match status" value="2"/>
</dbReference>
<dbReference type="InterPro" id="IPR018247">
    <property type="entry name" value="EF_Hand_1_Ca_BS"/>
</dbReference>